<proteinExistence type="inferred from homology"/>
<name>A0ABN8EBU0_9VIBR</name>
<dbReference type="InterPro" id="IPR040255">
    <property type="entry name" value="Non-specific_endonuclease"/>
</dbReference>
<evidence type="ECO:0000256" key="4">
    <source>
        <dbReference type="ARBA" id="ARBA00022723"/>
    </source>
</evidence>
<evidence type="ECO:0000256" key="6">
    <source>
        <dbReference type="ARBA" id="ARBA00022801"/>
    </source>
</evidence>
<protein>
    <recommendedName>
        <fullName evidence="8">Endonuclease</fullName>
        <ecNumber evidence="8">3.1.30.-</ecNumber>
    </recommendedName>
</protein>
<dbReference type="InterPro" id="IPR001604">
    <property type="entry name" value="Endo_G_ENPP1-like_dom"/>
</dbReference>
<keyword evidence="5 8" id="KW-0255">Endonuclease</keyword>
<sequence>MKIKILGLVAISGLAFSTVSQAENCLLDCPVSTQNGKTITRSIYTLQNNAQTKFADWIAYHITPDTISGPSRSRYWKTDPDLDAANTLEPDDYKDAYATIHTDRGHQVPLASFSNTDDWAMTNYLSNITPQSSNLNQGPWAKLENAVRSFVATGHDVYVVTGPLYENYFATLPATDKEHTIPSGYFKVVAENREDRVYASAFIMYQDAERSYNYCLSEVTVDEVESRSGISFMPLLPSNDNFEVKGSVGGLSSELGCN</sequence>
<keyword evidence="7" id="KW-0460">Magnesium</keyword>
<dbReference type="SUPFAM" id="SSF54060">
    <property type="entry name" value="His-Me finger endonucleases"/>
    <property type="match status" value="1"/>
</dbReference>
<comment type="similarity">
    <text evidence="2 8">Belongs to the DNA/RNA non-specific endonuclease family.</text>
</comment>
<feature type="signal peptide" evidence="9">
    <location>
        <begin position="1"/>
        <end position="22"/>
    </location>
</feature>
<evidence type="ECO:0000313" key="12">
    <source>
        <dbReference type="EMBL" id="CAH0543240.1"/>
    </source>
</evidence>
<comment type="caution">
    <text evidence="12">The sequence shown here is derived from an EMBL/GenBank/DDBJ whole genome shotgun (WGS) entry which is preliminary data.</text>
</comment>
<keyword evidence="4 8" id="KW-0479">Metal-binding</keyword>
<dbReference type="RefSeq" id="WP_237364162.1">
    <property type="nucleotide sequence ID" value="NZ_CAKLDM010000005.1"/>
</dbReference>
<dbReference type="GO" id="GO:0016787">
    <property type="term" value="F:hydrolase activity"/>
    <property type="evidence" value="ECO:0007669"/>
    <property type="project" value="UniProtKB-KW"/>
</dbReference>
<gene>
    <name evidence="12" type="primary">nucA</name>
    <name evidence="12" type="ORF">VMF7928_04487</name>
</gene>
<keyword evidence="13" id="KW-1185">Reference proteome</keyword>
<evidence type="ECO:0000256" key="8">
    <source>
        <dbReference type="RuleBase" id="RU366055"/>
    </source>
</evidence>
<evidence type="ECO:0000259" key="10">
    <source>
        <dbReference type="SMART" id="SM00477"/>
    </source>
</evidence>
<keyword evidence="9" id="KW-0732">Signal</keyword>
<dbReference type="InterPro" id="IPR018524">
    <property type="entry name" value="DNA/RNA_endonuclease_AS"/>
</dbReference>
<dbReference type="Pfam" id="PF01223">
    <property type="entry name" value="Endonuclease_NS"/>
    <property type="match status" value="1"/>
</dbReference>
<dbReference type="InterPro" id="IPR044929">
    <property type="entry name" value="DNA/RNA_non-sp_Endonuclease_sf"/>
</dbReference>
<dbReference type="Gene3D" id="3.40.570.10">
    <property type="entry name" value="Extracellular Endonuclease, subunit A"/>
    <property type="match status" value="1"/>
</dbReference>
<evidence type="ECO:0000256" key="9">
    <source>
        <dbReference type="SAM" id="SignalP"/>
    </source>
</evidence>
<dbReference type="EC" id="3.1.30.-" evidence="8"/>
<keyword evidence="3 8" id="KW-0540">Nuclease</keyword>
<organism evidence="12 13">
    <name type="scientific">Vibrio marisflavi CECT 7928</name>
    <dbReference type="NCBI Taxonomy" id="634439"/>
    <lineage>
        <taxon>Bacteria</taxon>
        <taxon>Pseudomonadati</taxon>
        <taxon>Pseudomonadota</taxon>
        <taxon>Gammaproteobacteria</taxon>
        <taxon>Vibrionales</taxon>
        <taxon>Vibrionaceae</taxon>
        <taxon>Vibrio</taxon>
    </lineage>
</organism>
<dbReference type="Proteomes" id="UP000838748">
    <property type="component" value="Unassembled WGS sequence"/>
</dbReference>
<dbReference type="EMBL" id="CAKLDM010000005">
    <property type="protein sequence ID" value="CAH0543240.1"/>
    <property type="molecule type" value="Genomic_DNA"/>
</dbReference>
<feature type="domain" description="ENPP1-3/EXOG-like endonuclease/phosphodiesterase" evidence="10">
    <location>
        <begin position="41"/>
        <end position="239"/>
    </location>
</feature>
<feature type="chain" id="PRO_5046333876" description="Endonuclease" evidence="9">
    <location>
        <begin position="23"/>
        <end position="258"/>
    </location>
</feature>
<dbReference type="CDD" id="cd00091">
    <property type="entry name" value="NUC"/>
    <property type="match status" value="1"/>
</dbReference>
<accession>A0ABN8EBU0</accession>
<evidence type="ECO:0000256" key="5">
    <source>
        <dbReference type="ARBA" id="ARBA00022759"/>
    </source>
</evidence>
<evidence type="ECO:0000313" key="13">
    <source>
        <dbReference type="Proteomes" id="UP000838748"/>
    </source>
</evidence>
<evidence type="ECO:0000256" key="7">
    <source>
        <dbReference type="ARBA" id="ARBA00022842"/>
    </source>
</evidence>
<dbReference type="SMART" id="SM00892">
    <property type="entry name" value="Endonuclease_NS"/>
    <property type="match status" value="1"/>
</dbReference>
<dbReference type="InterPro" id="IPR044925">
    <property type="entry name" value="His-Me_finger_sf"/>
</dbReference>
<comment type="cofactor">
    <cofactor evidence="1 8">
        <name>Mg(2+)</name>
        <dbReference type="ChEBI" id="CHEBI:18420"/>
    </cofactor>
</comment>
<dbReference type="InterPro" id="IPR020821">
    <property type="entry name" value="ENPP1-3/EXOG-like_nuc-like"/>
</dbReference>
<evidence type="ECO:0000256" key="3">
    <source>
        <dbReference type="ARBA" id="ARBA00022722"/>
    </source>
</evidence>
<dbReference type="PANTHER" id="PTHR13966">
    <property type="entry name" value="ENDONUCLEASE RELATED"/>
    <property type="match status" value="1"/>
</dbReference>
<evidence type="ECO:0000256" key="1">
    <source>
        <dbReference type="ARBA" id="ARBA00001946"/>
    </source>
</evidence>
<evidence type="ECO:0000259" key="11">
    <source>
        <dbReference type="SMART" id="SM00892"/>
    </source>
</evidence>
<keyword evidence="6 8" id="KW-0378">Hydrolase</keyword>
<evidence type="ECO:0000256" key="2">
    <source>
        <dbReference type="ARBA" id="ARBA00010052"/>
    </source>
</evidence>
<feature type="domain" description="DNA/RNA non-specific endonuclease/pyrophosphatase/phosphodiesterase" evidence="11">
    <location>
        <begin position="40"/>
        <end position="239"/>
    </location>
</feature>
<dbReference type="PANTHER" id="PTHR13966:SF5">
    <property type="entry name" value="ENDONUCLEASE G, MITOCHONDRIAL"/>
    <property type="match status" value="1"/>
</dbReference>
<dbReference type="SMART" id="SM00477">
    <property type="entry name" value="NUC"/>
    <property type="match status" value="1"/>
</dbReference>
<reference evidence="12" key="1">
    <citation type="submission" date="2021-11" db="EMBL/GenBank/DDBJ databases">
        <authorList>
            <person name="Rodrigo-Torres L."/>
            <person name="Arahal R. D."/>
            <person name="Lucena T."/>
        </authorList>
    </citation>
    <scope>NUCLEOTIDE SEQUENCE</scope>
    <source>
        <strain evidence="12">CECT 7928</strain>
    </source>
</reference>
<dbReference type="PROSITE" id="PS01070">
    <property type="entry name" value="NUCLEASE_NON_SPEC"/>
    <property type="match status" value="1"/>
</dbReference>